<organism evidence="1 2">
    <name type="scientific">Cladophialophora bantiana (strain ATCC 10958 / CBS 173.52 / CDC B-1940 / NIH 8579)</name>
    <name type="common">Xylohypha bantiana</name>
    <dbReference type="NCBI Taxonomy" id="1442370"/>
    <lineage>
        <taxon>Eukaryota</taxon>
        <taxon>Fungi</taxon>
        <taxon>Dikarya</taxon>
        <taxon>Ascomycota</taxon>
        <taxon>Pezizomycotina</taxon>
        <taxon>Eurotiomycetes</taxon>
        <taxon>Chaetothyriomycetidae</taxon>
        <taxon>Chaetothyriales</taxon>
        <taxon>Herpotrichiellaceae</taxon>
        <taxon>Cladophialophora</taxon>
    </lineage>
</organism>
<keyword evidence="2" id="KW-1185">Reference proteome</keyword>
<dbReference type="VEuPathDB" id="FungiDB:Z519_03064"/>
<name>A0A0D2HRD3_CLAB1</name>
<sequence length="82" mass="8859">MILCIRRKVTVCKAIADEGYDQDLGIRSLIAVLGSPGTMLRVPCTRHILDVDEKIEGERITACPLDVRGGEVVAKPVAVKAD</sequence>
<reference evidence="1" key="1">
    <citation type="submission" date="2015-01" db="EMBL/GenBank/DDBJ databases">
        <title>The Genome Sequence of Cladophialophora bantiana CBS 173.52.</title>
        <authorList>
            <consortium name="The Broad Institute Genomics Platform"/>
            <person name="Cuomo C."/>
            <person name="de Hoog S."/>
            <person name="Gorbushina A."/>
            <person name="Stielow B."/>
            <person name="Teixiera M."/>
            <person name="Abouelleil A."/>
            <person name="Chapman S.B."/>
            <person name="Priest M."/>
            <person name="Young S.K."/>
            <person name="Wortman J."/>
            <person name="Nusbaum C."/>
            <person name="Birren B."/>
        </authorList>
    </citation>
    <scope>NUCLEOTIDE SEQUENCE [LARGE SCALE GENOMIC DNA]</scope>
    <source>
        <strain evidence="1">CBS 173.52</strain>
    </source>
</reference>
<accession>A0A0D2HRD3</accession>
<dbReference type="GeneID" id="27695992"/>
<dbReference type="Proteomes" id="UP000053789">
    <property type="component" value="Unassembled WGS sequence"/>
</dbReference>
<proteinExistence type="predicted"/>
<evidence type="ECO:0000313" key="1">
    <source>
        <dbReference type="EMBL" id="KIW95998.1"/>
    </source>
</evidence>
<dbReference type="EMBL" id="KN846983">
    <property type="protein sequence ID" value="KIW95998.1"/>
    <property type="molecule type" value="Genomic_DNA"/>
</dbReference>
<protein>
    <submittedName>
        <fullName evidence="1">Uncharacterized protein</fullName>
    </submittedName>
</protein>
<dbReference type="RefSeq" id="XP_016622667.1">
    <property type="nucleotide sequence ID" value="XM_016760817.1"/>
</dbReference>
<dbReference type="AlphaFoldDB" id="A0A0D2HRD3"/>
<gene>
    <name evidence="1" type="ORF">Z519_03064</name>
</gene>
<dbReference type="HOGENOM" id="CLU_2558116_0_0_1"/>
<evidence type="ECO:0000313" key="2">
    <source>
        <dbReference type="Proteomes" id="UP000053789"/>
    </source>
</evidence>